<sequence length="118" mass="13633">MSEEKPKRMKGFAGIVWKLVEPLNSMEKFKEEFADVKVKILVNPKDQKRAALIKIDKGTIDIEDVKNDKETLKNLKYDGLFEAPFNLLAKVFEEGLSTGTLLKKWITRKIKLRGIRKL</sequence>
<feature type="non-terminal residue" evidence="1">
    <location>
        <position position="118"/>
    </location>
</feature>
<comment type="caution">
    <text evidence="1">The sequence shown here is derived from an EMBL/GenBank/DDBJ whole genome shotgun (WGS) entry which is preliminary data.</text>
</comment>
<protein>
    <recommendedName>
        <fullName evidence="2">SCP2 domain-containing protein</fullName>
    </recommendedName>
</protein>
<name>X1FHV0_9ZZZZ</name>
<accession>X1FHV0</accession>
<proteinExistence type="predicted"/>
<dbReference type="AlphaFoldDB" id="X1FHV0"/>
<evidence type="ECO:0008006" key="2">
    <source>
        <dbReference type="Google" id="ProtNLM"/>
    </source>
</evidence>
<dbReference type="EMBL" id="BARU01011637">
    <property type="protein sequence ID" value="GAH32095.1"/>
    <property type="molecule type" value="Genomic_DNA"/>
</dbReference>
<organism evidence="1">
    <name type="scientific">marine sediment metagenome</name>
    <dbReference type="NCBI Taxonomy" id="412755"/>
    <lineage>
        <taxon>unclassified sequences</taxon>
        <taxon>metagenomes</taxon>
        <taxon>ecological metagenomes</taxon>
    </lineage>
</organism>
<reference evidence="1" key="1">
    <citation type="journal article" date="2014" name="Front. Microbiol.">
        <title>High frequency of phylogenetically diverse reductive dehalogenase-homologous genes in deep subseafloor sedimentary metagenomes.</title>
        <authorList>
            <person name="Kawai M."/>
            <person name="Futagami T."/>
            <person name="Toyoda A."/>
            <person name="Takaki Y."/>
            <person name="Nishi S."/>
            <person name="Hori S."/>
            <person name="Arai W."/>
            <person name="Tsubouchi T."/>
            <person name="Morono Y."/>
            <person name="Uchiyama I."/>
            <person name="Ito T."/>
            <person name="Fujiyama A."/>
            <person name="Inagaki F."/>
            <person name="Takami H."/>
        </authorList>
    </citation>
    <scope>NUCLEOTIDE SEQUENCE</scope>
    <source>
        <strain evidence="1">Expedition CK06-06</strain>
    </source>
</reference>
<gene>
    <name evidence="1" type="ORF">S03H2_21781</name>
</gene>
<evidence type="ECO:0000313" key="1">
    <source>
        <dbReference type="EMBL" id="GAH32095.1"/>
    </source>
</evidence>